<protein>
    <submittedName>
        <fullName evidence="1">Uncharacterized protein</fullName>
    </submittedName>
</protein>
<gene>
    <name evidence="1" type="ORF">PbB2_02082</name>
</gene>
<accession>A0A2P2EBF8</accession>
<comment type="caution">
    <text evidence="1">The sequence shown here is derived from an EMBL/GenBank/DDBJ whole genome shotgun (WGS) entry which is preliminary data.</text>
</comment>
<dbReference type="Proteomes" id="UP000245086">
    <property type="component" value="Unassembled WGS sequence"/>
</dbReference>
<dbReference type="EMBL" id="BFBR01000006">
    <property type="protein sequence ID" value="GBF58400.1"/>
    <property type="molecule type" value="Genomic_DNA"/>
</dbReference>
<sequence length="77" mass="8588">MAELRMPSPNVRDNLITALLQEIEGARVKALMADPPQANEAIQATMLKARIMDYEVTARKQDRAIKRASLEILGLNL</sequence>
<name>A0A2P2EBF8_9PROT</name>
<evidence type="ECO:0000313" key="2">
    <source>
        <dbReference type="Proteomes" id="UP000245086"/>
    </source>
</evidence>
<reference evidence="1 2" key="1">
    <citation type="journal article" date="2018" name="Genome Announc.">
        <title>Draft Genome Sequence of "Candidatus Phycosocius bacilliformis," an Alphaproteobacterial Ectosymbiont of the Hydrocarbon-Producing Green Alga Botryococcus braunii.</title>
        <authorList>
            <person name="Tanabe Y."/>
            <person name="Yamaguchi H."/>
            <person name="Watanabe M.M."/>
        </authorList>
    </citation>
    <scope>NUCLEOTIDE SEQUENCE [LARGE SCALE GENOMIC DNA]</scope>
    <source>
        <strain evidence="1 2">BOTRYCO-2</strain>
    </source>
</reference>
<keyword evidence="2" id="KW-1185">Reference proteome</keyword>
<proteinExistence type="predicted"/>
<organism evidence="1 2">
    <name type="scientific">Candidatus Phycosocius bacilliformis</name>
    <dbReference type="NCBI Taxonomy" id="1445552"/>
    <lineage>
        <taxon>Bacteria</taxon>
        <taxon>Pseudomonadati</taxon>
        <taxon>Pseudomonadota</taxon>
        <taxon>Alphaproteobacteria</taxon>
        <taxon>Caulobacterales</taxon>
        <taxon>Caulobacterales incertae sedis</taxon>
        <taxon>Candidatus Phycosocius</taxon>
    </lineage>
</organism>
<evidence type="ECO:0000313" key="1">
    <source>
        <dbReference type="EMBL" id="GBF58400.1"/>
    </source>
</evidence>
<dbReference type="AlphaFoldDB" id="A0A2P2EBF8"/>